<evidence type="ECO:0000313" key="13">
    <source>
        <dbReference type="Proteomes" id="UP001596113"/>
    </source>
</evidence>
<keyword evidence="7 12" id="KW-0067">ATP-binding</keyword>
<protein>
    <submittedName>
        <fullName evidence="12">ABC transporter ATP-binding protein</fullName>
    </submittedName>
</protein>
<accession>A0ABW0HQ15</accession>
<evidence type="ECO:0000256" key="5">
    <source>
        <dbReference type="ARBA" id="ARBA00022737"/>
    </source>
</evidence>
<dbReference type="InterPro" id="IPR017871">
    <property type="entry name" value="ABC_transporter-like_CS"/>
</dbReference>
<evidence type="ECO:0000256" key="2">
    <source>
        <dbReference type="ARBA" id="ARBA00005417"/>
    </source>
</evidence>
<dbReference type="InterPro" id="IPR022216">
    <property type="entry name" value="ABC_Co_transporter"/>
</dbReference>
<evidence type="ECO:0000256" key="8">
    <source>
        <dbReference type="ARBA" id="ARBA00022967"/>
    </source>
</evidence>
<comment type="function">
    <text evidence="10">Probably part of an ABC transporter complex. Responsible for energy coupling to the transport system.</text>
</comment>
<name>A0ABW0HQ15_9BACL</name>
<dbReference type="PROSITE" id="PS00211">
    <property type="entry name" value="ABC_TRANSPORTER_1"/>
    <property type="match status" value="2"/>
</dbReference>
<dbReference type="PANTHER" id="PTHR43553">
    <property type="entry name" value="HEAVY METAL TRANSPORTER"/>
    <property type="match status" value="1"/>
</dbReference>
<evidence type="ECO:0000256" key="7">
    <source>
        <dbReference type="ARBA" id="ARBA00022840"/>
    </source>
</evidence>
<dbReference type="PROSITE" id="PS50893">
    <property type="entry name" value="ABC_TRANSPORTER_2"/>
    <property type="match status" value="2"/>
</dbReference>
<dbReference type="Gene3D" id="3.40.50.300">
    <property type="entry name" value="P-loop containing nucleotide triphosphate hydrolases"/>
    <property type="match status" value="2"/>
</dbReference>
<comment type="subcellular location">
    <subcellularLocation>
        <location evidence="1">Cell membrane</location>
        <topology evidence="1">Peripheral membrane protein</topology>
    </subcellularLocation>
</comment>
<dbReference type="PANTHER" id="PTHR43553:SF26">
    <property type="entry name" value="ABC TRANSPORTER ATP-BINDING PROTEIN BC_2655-RELATED"/>
    <property type="match status" value="1"/>
</dbReference>
<evidence type="ECO:0000259" key="11">
    <source>
        <dbReference type="PROSITE" id="PS50893"/>
    </source>
</evidence>
<comment type="caution">
    <text evidence="12">The sequence shown here is derived from an EMBL/GenBank/DDBJ whole genome shotgun (WGS) entry which is preliminary data.</text>
</comment>
<keyword evidence="9" id="KW-0472">Membrane</keyword>
<dbReference type="SUPFAM" id="SSF52540">
    <property type="entry name" value="P-loop containing nucleoside triphosphate hydrolases"/>
    <property type="match status" value="2"/>
</dbReference>
<dbReference type="RefSeq" id="WP_378131201.1">
    <property type="nucleotide sequence ID" value="NZ_JBHSMI010000013.1"/>
</dbReference>
<dbReference type="Pfam" id="PF12558">
    <property type="entry name" value="DUF3744"/>
    <property type="match status" value="1"/>
</dbReference>
<evidence type="ECO:0000313" key="12">
    <source>
        <dbReference type="EMBL" id="MFC5402604.1"/>
    </source>
</evidence>
<reference evidence="13" key="1">
    <citation type="journal article" date="2019" name="Int. J. Syst. Evol. Microbiol.">
        <title>The Global Catalogue of Microorganisms (GCM) 10K type strain sequencing project: providing services to taxonomists for standard genome sequencing and annotation.</title>
        <authorList>
            <consortium name="The Broad Institute Genomics Platform"/>
            <consortium name="The Broad Institute Genome Sequencing Center for Infectious Disease"/>
            <person name="Wu L."/>
            <person name="Ma J."/>
        </authorList>
    </citation>
    <scope>NUCLEOTIDE SEQUENCE [LARGE SCALE GENOMIC DNA]</scope>
    <source>
        <strain evidence="13">CGMCC 1.18575</strain>
    </source>
</reference>
<sequence length="585" mass="64392">MDNRLREPIIEFDGFSYQYRVQTSPSLVDIDLKIYEGEKVLILGPSGSGKSTLAHCLNGMAPYFYPGTATGSLKIGGAETKGLDLFRLSDRVGTVLQDPDGQFVGLSVAEDIAFRMENDAVPQSEMIARVKEAAAEAGMLEHLEASPHSLSGGQKQRVTVAGVISSGAPVLLFDEPLANLDPDAGRRAIERIDRIHKETGKTILIIEHRLEEVLHRDVDRIIVISDGRIVADLNPDELLTSSLLGETGIREPLYLTALRYAGGEFEACHRPSRLDAMELEPFADKLRQWNEVRPALAPESEVGAAAERSTESLPPLLELEGIGFGYEPGKPILRDVSLRIRKGERVGIVGKNGAGKSTLSKLICGFHKPTAGRIRYEGRDIGADTIKERAQRVGFVLQNPNHMISKTLVHEEVALGLMTRGFDGEETAKRVQEALRVCGLAPYRNWPISALSFGQRKRVTIASVLVLQPEVLILDEPTAGQDYRHYNEMMEFILRLSEEGLTVLFITHDMHLLLEYTDRAVVLADGVLLADERPEEVLTDPALVQAASLKETSLMGLARRAGLPDPSGFVRTFIAEDRGKRVRSR</sequence>
<dbReference type="SMART" id="SM00382">
    <property type="entry name" value="AAA"/>
    <property type="match status" value="2"/>
</dbReference>
<organism evidence="12 13">
    <name type="scientific">Cohnella soli</name>
    <dbReference type="NCBI Taxonomy" id="425005"/>
    <lineage>
        <taxon>Bacteria</taxon>
        <taxon>Bacillati</taxon>
        <taxon>Bacillota</taxon>
        <taxon>Bacilli</taxon>
        <taxon>Bacillales</taxon>
        <taxon>Paenibacillaceae</taxon>
        <taxon>Cohnella</taxon>
    </lineage>
</organism>
<comment type="similarity">
    <text evidence="2">Belongs to the ABC transporter superfamily.</text>
</comment>
<keyword evidence="3" id="KW-0813">Transport</keyword>
<evidence type="ECO:0000256" key="3">
    <source>
        <dbReference type="ARBA" id="ARBA00022448"/>
    </source>
</evidence>
<evidence type="ECO:0000256" key="1">
    <source>
        <dbReference type="ARBA" id="ARBA00004202"/>
    </source>
</evidence>
<keyword evidence="4" id="KW-1003">Cell membrane</keyword>
<dbReference type="CDD" id="cd03225">
    <property type="entry name" value="ABC_cobalt_CbiO_domain1"/>
    <property type="match status" value="2"/>
</dbReference>
<dbReference type="Pfam" id="PF00005">
    <property type="entry name" value="ABC_tran"/>
    <property type="match status" value="2"/>
</dbReference>
<keyword evidence="8" id="KW-1278">Translocase</keyword>
<keyword evidence="5" id="KW-0677">Repeat</keyword>
<dbReference type="EMBL" id="JBHSMI010000013">
    <property type="protein sequence ID" value="MFC5402604.1"/>
    <property type="molecule type" value="Genomic_DNA"/>
</dbReference>
<keyword evidence="6" id="KW-0547">Nucleotide-binding</keyword>
<evidence type="ECO:0000256" key="10">
    <source>
        <dbReference type="ARBA" id="ARBA00025157"/>
    </source>
</evidence>
<feature type="domain" description="ABC transporter" evidence="11">
    <location>
        <begin position="10"/>
        <end position="251"/>
    </location>
</feature>
<dbReference type="InterPro" id="IPR003593">
    <property type="entry name" value="AAA+_ATPase"/>
</dbReference>
<dbReference type="Proteomes" id="UP001596113">
    <property type="component" value="Unassembled WGS sequence"/>
</dbReference>
<evidence type="ECO:0000256" key="6">
    <source>
        <dbReference type="ARBA" id="ARBA00022741"/>
    </source>
</evidence>
<keyword evidence="13" id="KW-1185">Reference proteome</keyword>
<dbReference type="GO" id="GO:0005524">
    <property type="term" value="F:ATP binding"/>
    <property type="evidence" value="ECO:0007669"/>
    <property type="project" value="UniProtKB-KW"/>
</dbReference>
<dbReference type="NCBIfam" id="NF010167">
    <property type="entry name" value="PRK13648.1"/>
    <property type="match status" value="2"/>
</dbReference>
<dbReference type="InterPro" id="IPR015856">
    <property type="entry name" value="ABC_transpr_CbiO/EcfA_su"/>
</dbReference>
<dbReference type="InterPro" id="IPR050095">
    <property type="entry name" value="ECF_ABC_transporter_ATP-bd"/>
</dbReference>
<feature type="domain" description="ABC transporter" evidence="11">
    <location>
        <begin position="317"/>
        <end position="550"/>
    </location>
</feature>
<dbReference type="InterPro" id="IPR027417">
    <property type="entry name" value="P-loop_NTPase"/>
</dbReference>
<dbReference type="InterPro" id="IPR003439">
    <property type="entry name" value="ABC_transporter-like_ATP-bd"/>
</dbReference>
<evidence type="ECO:0000256" key="9">
    <source>
        <dbReference type="ARBA" id="ARBA00023136"/>
    </source>
</evidence>
<evidence type="ECO:0000256" key="4">
    <source>
        <dbReference type="ARBA" id="ARBA00022475"/>
    </source>
</evidence>
<proteinExistence type="inferred from homology"/>
<gene>
    <name evidence="12" type="ORF">ACFPOF_07615</name>
</gene>